<evidence type="ECO:0000313" key="4">
    <source>
        <dbReference type="Proteomes" id="UP001210925"/>
    </source>
</evidence>
<dbReference type="InterPro" id="IPR017901">
    <property type="entry name" value="C-CAP_CF_C-like"/>
</dbReference>
<evidence type="ECO:0000259" key="2">
    <source>
        <dbReference type="PROSITE" id="PS51329"/>
    </source>
</evidence>
<evidence type="ECO:0000256" key="1">
    <source>
        <dbReference type="ARBA" id="ARBA00008848"/>
    </source>
</evidence>
<protein>
    <recommendedName>
        <fullName evidence="2">C-CAP/cofactor C-like domain-containing protein</fullName>
    </recommendedName>
</protein>
<sequence>MAGIKELDQAIAGVSTRKKFSFKKKDSESKAAVAVESDKPVVETVVEAPMNIRMNEDIIIPESVTDLVLENLDHCSVIVQHTLTSLHLKNVKNSVVDVIVEGSSMIQNIEHSFIKISCWQLRCHDSDRVLLKTTCRSDPIIEDCKNMVFNQVNIF</sequence>
<dbReference type="GO" id="GO:0007023">
    <property type="term" value="P:post-chaperonin tubulin folding pathway"/>
    <property type="evidence" value="ECO:0007669"/>
    <property type="project" value="InterPro"/>
</dbReference>
<dbReference type="PANTHER" id="PTHR15139:SF0">
    <property type="entry name" value="TUBULIN-SPECIFIC CHAPERONE C"/>
    <property type="match status" value="1"/>
</dbReference>
<accession>A0AAD5UHW4</accession>
<dbReference type="AlphaFoldDB" id="A0AAD5UHW4"/>
<dbReference type="InterPro" id="IPR012945">
    <property type="entry name" value="Tubulin-bd_cofactor_C_dom"/>
</dbReference>
<comment type="caution">
    <text evidence="3">The sequence shown here is derived from an EMBL/GenBank/DDBJ whole genome shotgun (WGS) entry which is preliminary data.</text>
</comment>
<dbReference type="PANTHER" id="PTHR15139">
    <property type="entry name" value="TUBULIN FOLDING COFACTOR C"/>
    <property type="match status" value="1"/>
</dbReference>
<dbReference type="InterPro" id="IPR027684">
    <property type="entry name" value="TBCC"/>
</dbReference>
<dbReference type="Gene3D" id="2.160.20.70">
    <property type="match status" value="1"/>
</dbReference>
<name>A0AAD5UHW4_9FUNG</name>
<dbReference type="InterPro" id="IPR016098">
    <property type="entry name" value="CAP/MinC_C"/>
</dbReference>
<gene>
    <name evidence="3" type="ORF">HK103_005678</name>
</gene>
<dbReference type="GO" id="GO:0005737">
    <property type="term" value="C:cytoplasm"/>
    <property type="evidence" value="ECO:0007669"/>
    <property type="project" value="TreeGrafter"/>
</dbReference>
<organism evidence="3 4">
    <name type="scientific">Boothiomyces macroporosus</name>
    <dbReference type="NCBI Taxonomy" id="261099"/>
    <lineage>
        <taxon>Eukaryota</taxon>
        <taxon>Fungi</taxon>
        <taxon>Fungi incertae sedis</taxon>
        <taxon>Chytridiomycota</taxon>
        <taxon>Chytridiomycota incertae sedis</taxon>
        <taxon>Chytridiomycetes</taxon>
        <taxon>Rhizophydiales</taxon>
        <taxon>Terramycetaceae</taxon>
        <taxon>Boothiomyces</taxon>
    </lineage>
</organism>
<keyword evidence="4" id="KW-1185">Reference proteome</keyword>
<dbReference type="EMBL" id="JADGKB010000055">
    <property type="protein sequence ID" value="KAJ3256109.1"/>
    <property type="molecule type" value="Genomic_DNA"/>
</dbReference>
<dbReference type="PROSITE" id="PS51329">
    <property type="entry name" value="C_CAP_COFACTOR_C"/>
    <property type="match status" value="1"/>
</dbReference>
<proteinExistence type="inferred from homology"/>
<reference evidence="3" key="1">
    <citation type="submission" date="2020-05" db="EMBL/GenBank/DDBJ databases">
        <title>Phylogenomic resolution of chytrid fungi.</title>
        <authorList>
            <person name="Stajich J.E."/>
            <person name="Amses K."/>
            <person name="Simmons R."/>
            <person name="Seto K."/>
            <person name="Myers J."/>
            <person name="Bonds A."/>
            <person name="Quandt C.A."/>
            <person name="Barry K."/>
            <person name="Liu P."/>
            <person name="Grigoriev I."/>
            <person name="Longcore J.E."/>
            <person name="James T.Y."/>
        </authorList>
    </citation>
    <scope>NUCLEOTIDE SEQUENCE</scope>
    <source>
        <strain evidence="3">PLAUS21</strain>
    </source>
</reference>
<comment type="similarity">
    <text evidence="1">Belongs to the TBCC family.</text>
</comment>
<feature type="domain" description="C-CAP/cofactor C-like" evidence="2">
    <location>
        <begin position="24"/>
        <end position="155"/>
    </location>
</feature>
<dbReference type="Proteomes" id="UP001210925">
    <property type="component" value="Unassembled WGS sequence"/>
</dbReference>
<dbReference type="Pfam" id="PF07986">
    <property type="entry name" value="TBCC"/>
    <property type="match status" value="1"/>
</dbReference>
<evidence type="ECO:0000313" key="3">
    <source>
        <dbReference type="EMBL" id="KAJ3256109.1"/>
    </source>
</evidence>
<dbReference type="GO" id="GO:0007021">
    <property type="term" value="P:tubulin complex assembly"/>
    <property type="evidence" value="ECO:0007669"/>
    <property type="project" value="TreeGrafter"/>
</dbReference>